<evidence type="ECO:0000313" key="1">
    <source>
        <dbReference type="EMBL" id="CAH2249490.1"/>
    </source>
</evidence>
<dbReference type="Proteomes" id="UP001295444">
    <property type="component" value="Chromosome 02"/>
</dbReference>
<sequence length="152" mass="17104">MLLKLKATTYHTAGKAAKTLANRLRAKLAQSRIPYMQGDQGNKSVGPQDISQESASFYSKLYYLRSDTLLICLDSKDIETFLNSAHLPKLTTYQGRQGLDNTRKLSLVLEQMRRSDLPEAGFTGLRFSTADNPTCPGNNWIPDSCNYRQEPR</sequence>
<reference evidence="1" key="1">
    <citation type="submission" date="2022-03" db="EMBL/GenBank/DDBJ databases">
        <authorList>
            <person name="Alioto T."/>
            <person name="Alioto T."/>
            <person name="Gomez Garrido J."/>
        </authorList>
    </citation>
    <scope>NUCLEOTIDE SEQUENCE</scope>
</reference>
<keyword evidence="2" id="KW-1185">Reference proteome</keyword>
<gene>
    <name evidence="1" type="ORF">PECUL_23A022201</name>
</gene>
<proteinExistence type="predicted"/>
<evidence type="ECO:0000313" key="2">
    <source>
        <dbReference type="Proteomes" id="UP001295444"/>
    </source>
</evidence>
<accession>A0AAD1VUG3</accession>
<name>A0AAD1VUG3_PELCU</name>
<dbReference type="EMBL" id="OW240913">
    <property type="protein sequence ID" value="CAH2249490.1"/>
    <property type="molecule type" value="Genomic_DNA"/>
</dbReference>
<organism evidence="1 2">
    <name type="scientific">Pelobates cultripes</name>
    <name type="common">Western spadefoot toad</name>
    <dbReference type="NCBI Taxonomy" id="61616"/>
    <lineage>
        <taxon>Eukaryota</taxon>
        <taxon>Metazoa</taxon>
        <taxon>Chordata</taxon>
        <taxon>Craniata</taxon>
        <taxon>Vertebrata</taxon>
        <taxon>Euteleostomi</taxon>
        <taxon>Amphibia</taxon>
        <taxon>Batrachia</taxon>
        <taxon>Anura</taxon>
        <taxon>Pelobatoidea</taxon>
        <taxon>Pelobatidae</taxon>
        <taxon>Pelobates</taxon>
    </lineage>
</organism>
<dbReference type="AlphaFoldDB" id="A0AAD1VUG3"/>
<protein>
    <submittedName>
        <fullName evidence="1">Uncharacterized protein</fullName>
    </submittedName>
</protein>